<dbReference type="EMBL" id="CAJMWX010000876">
    <property type="protein sequence ID" value="CAE6437656.1"/>
    <property type="molecule type" value="Genomic_DNA"/>
</dbReference>
<sequence>MVSFILLPTESIVHILRVLPPADIRTCKLVSRQLLVTIQESPELQYLLELDCLGFVPPLNPLDTISLADKLRILQEKSFVIADETQRDIGVHTAKFDSIGRLSANIRYSRGVLAVGRPSIDVTRQLQLYPLASDNKHTEHSSLLLQDMGVEAHDFRFDPDLDLLVLLERVTNLDTDADLEIRFHLKSLSTGLTHPLASSPVLTSTFKFTTTYNEMGFQIVGKLLAILCFTNSRLDMSSPRMCVWDWTTGELITSTEVPGMDFAFISEDKFLVPVGRLKWGGSDTIGSLLVYSIADVHSAGRARHLASLRLPPTAAGPCHSQCHFIPTPSPPTPLIINRHPKITTPKRIYEIGSQSHYLCLHVRAYNIQSVPSEMTTGMLFIPSSNVHQILGEIPPVQSHSPAHIPWEDWARGTSWINTRQRRRSSNCVFGHRAALLSLDHQARGWRVFLYDLRVNIRGLGANEPLKDHPGELCSSDTYLNAVFIDAKTGVCGPKVVTSFLISEGEDLDGHTDSIPPQLAIDDERIVTYDERGLRVSPELHVYNI</sequence>
<organism evidence="2 3">
    <name type="scientific">Rhizoctonia solani</name>
    <dbReference type="NCBI Taxonomy" id="456999"/>
    <lineage>
        <taxon>Eukaryota</taxon>
        <taxon>Fungi</taxon>
        <taxon>Dikarya</taxon>
        <taxon>Basidiomycota</taxon>
        <taxon>Agaricomycotina</taxon>
        <taxon>Agaricomycetes</taxon>
        <taxon>Cantharellales</taxon>
        <taxon>Ceratobasidiaceae</taxon>
        <taxon>Rhizoctonia</taxon>
    </lineage>
</organism>
<protein>
    <recommendedName>
        <fullName evidence="1">F-box domain-containing protein</fullName>
    </recommendedName>
</protein>
<dbReference type="AlphaFoldDB" id="A0A8H2XXI7"/>
<dbReference type="InterPro" id="IPR036047">
    <property type="entry name" value="F-box-like_dom_sf"/>
</dbReference>
<dbReference type="SUPFAM" id="SSF81383">
    <property type="entry name" value="F-box domain"/>
    <property type="match status" value="1"/>
</dbReference>
<gene>
    <name evidence="2" type="ORF">RDB_LOCUS44919</name>
</gene>
<evidence type="ECO:0000313" key="3">
    <source>
        <dbReference type="Proteomes" id="UP000663888"/>
    </source>
</evidence>
<comment type="caution">
    <text evidence="2">The sequence shown here is derived from an EMBL/GenBank/DDBJ whole genome shotgun (WGS) entry which is preliminary data.</text>
</comment>
<reference evidence="2" key="1">
    <citation type="submission" date="2021-01" db="EMBL/GenBank/DDBJ databases">
        <authorList>
            <person name="Kaushik A."/>
        </authorList>
    </citation>
    <scope>NUCLEOTIDE SEQUENCE</scope>
    <source>
        <strain evidence="2">AG4-R118</strain>
    </source>
</reference>
<dbReference type="InterPro" id="IPR001810">
    <property type="entry name" value="F-box_dom"/>
</dbReference>
<evidence type="ECO:0000259" key="1">
    <source>
        <dbReference type="PROSITE" id="PS50181"/>
    </source>
</evidence>
<accession>A0A8H2XXI7</accession>
<name>A0A8H2XXI7_9AGAM</name>
<dbReference type="PROSITE" id="PS50181">
    <property type="entry name" value="FBOX"/>
    <property type="match status" value="1"/>
</dbReference>
<evidence type="ECO:0000313" key="2">
    <source>
        <dbReference type="EMBL" id="CAE6437656.1"/>
    </source>
</evidence>
<feature type="domain" description="F-box" evidence="1">
    <location>
        <begin position="1"/>
        <end position="47"/>
    </location>
</feature>
<proteinExistence type="predicted"/>
<dbReference type="Proteomes" id="UP000663888">
    <property type="component" value="Unassembled WGS sequence"/>
</dbReference>